<proteinExistence type="predicted"/>
<feature type="chain" id="PRO_5033043033" evidence="2">
    <location>
        <begin position="27"/>
        <end position="361"/>
    </location>
</feature>
<dbReference type="AlphaFoldDB" id="A0A852V5E6"/>
<reference evidence="3 4" key="1">
    <citation type="submission" date="2020-07" db="EMBL/GenBank/DDBJ databases">
        <title>Sequencing the genomes of 1000 actinobacteria strains.</title>
        <authorList>
            <person name="Klenk H.-P."/>
        </authorList>
    </citation>
    <scope>NUCLEOTIDE SEQUENCE [LARGE SCALE GENOMIC DNA]</scope>
    <source>
        <strain evidence="3 4">DSM 45763</strain>
    </source>
</reference>
<feature type="region of interest" description="Disordered" evidence="1">
    <location>
        <begin position="239"/>
        <end position="258"/>
    </location>
</feature>
<evidence type="ECO:0000256" key="1">
    <source>
        <dbReference type="SAM" id="MobiDB-lite"/>
    </source>
</evidence>
<organism evidence="3 4">
    <name type="scientific">Streptosporangium sandarakinum</name>
    <dbReference type="NCBI Taxonomy" id="1260955"/>
    <lineage>
        <taxon>Bacteria</taxon>
        <taxon>Bacillati</taxon>
        <taxon>Actinomycetota</taxon>
        <taxon>Actinomycetes</taxon>
        <taxon>Streptosporangiales</taxon>
        <taxon>Streptosporangiaceae</taxon>
        <taxon>Streptosporangium</taxon>
    </lineage>
</organism>
<evidence type="ECO:0000256" key="2">
    <source>
        <dbReference type="SAM" id="SignalP"/>
    </source>
</evidence>
<accession>A0A852V5E6</accession>
<feature type="signal peptide" evidence="2">
    <location>
        <begin position="1"/>
        <end position="26"/>
    </location>
</feature>
<protein>
    <submittedName>
        <fullName evidence="3">Uncharacterized protein</fullName>
    </submittedName>
</protein>
<dbReference type="RefSeq" id="WP_179827356.1">
    <property type="nucleotide sequence ID" value="NZ_JACCCO010000003.1"/>
</dbReference>
<gene>
    <name evidence="3" type="ORF">HDA43_005926</name>
</gene>
<evidence type="ECO:0000313" key="4">
    <source>
        <dbReference type="Proteomes" id="UP000576393"/>
    </source>
</evidence>
<keyword evidence="2" id="KW-0732">Signal</keyword>
<keyword evidence="4" id="KW-1185">Reference proteome</keyword>
<name>A0A852V5E6_9ACTN</name>
<dbReference type="EMBL" id="JACCCO010000003">
    <property type="protein sequence ID" value="NYF43699.1"/>
    <property type="molecule type" value="Genomic_DNA"/>
</dbReference>
<evidence type="ECO:0000313" key="3">
    <source>
        <dbReference type="EMBL" id="NYF43699.1"/>
    </source>
</evidence>
<sequence>MLQRTRAAVALTVGVGALALAPSAVAATTVSAVAATAADPVVSSVKIDPNPILVTGSPVGAEFTFTTSGAGKVDFKIKAPGGDWTPLEVKPAPHGLESKWTATKTFDTKDREGRWSYIAVAHGEDGKEDTESGRFTVDVVRRVLDTRIAEFNAWPEPVRKGARLSVNGRLLAYGRHGWDGYAGRTVDILFRADGSSRWEKVGSDRTDRFGRFSESGTAERSGTWRAVFDGGRYVDGASSGTDHVRVLEPEPEPEPERGASRVIRFNASPEPVRHGRYLTFTGRLQVDDSGWEGYRAKVGLYFKPAGSSKWQRVKNAWSNGAGHLYTKAKAYRSGHWKFVFAGDDDFRSDSSGSDYVKVIRR</sequence>
<dbReference type="Proteomes" id="UP000576393">
    <property type="component" value="Unassembled WGS sequence"/>
</dbReference>
<feature type="compositionally biased region" description="Basic and acidic residues" evidence="1">
    <location>
        <begin position="242"/>
        <end position="258"/>
    </location>
</feature>
<comment type="caution">
    <text evidence="3">The sequence shown here is derived from an EMBL/GenBank/DDBJ whole genome shotgun (WGS) entry which is preliminary data.</text>
</comment>